<dbReference type="InterPro" id="IPR010918">
    <property type="entry name" value="PurM-like_C_dom"/>
</dbReference>
<sequence>MERVRLVHGNGGRFSHELTEKFILKYFTNSLLAPLHDGAQFDVPAGRMAFTTDSYVVQPIMFPGGNIGKLAVCGTVNDLAMNGAVPQYLSCGLILEEGLPFEMLDTVLATMADMAKQANIEIVTGDTKVVKKGEVDGIYINTAGVGMIPSGISIAPSNVKAGMDIILSGSIGDHSIAVMGQRFGLSLSESIKTDCAPLNHMVHDVLSAVGDKVALMRDPTRGGLGTVLKEIADQSQVGIRVDESAIIVHPEVQSVCDILGYDPLYLANEGKVVLVVDSSVTEQVLSIMKEHEEGREATCIGRTLDKNIGKVGLQTALGGIRLLDLLGEDQVPRIC</sequence>
<keyword evidence="5" id="KW-1185">Reference proteome</keyword>
<evidence type="ECO:0000313" key="5">
    <source>
        <dbReference type="Proteomes" id="UP001272515"/>
    </source>
</evidence>
<dbReference type="NCBIfam" id="TIGR02124">
    <property type="entry name" value="hypE"/>
    <property type="match status" value="1"/>
</dbReference>
<evidence type="ECO:0000256" key="1">
    <source>
        <dbReference type="ARBA" id="ARBA00006243"/>
    </source>
</evidence>
<evidence type="ECO:0000259" key="2">
    <source>
        <dbReference type="Pfam" id="PF00586"/>
    </source>
</evidence>
<dbReference type="Gene3D" id="3.30.1330.10">
    <property type="entry name" value="PurM-like, N-terminal domain"/>
    <property type="match status" value="1"/>
</dbReference>
<accession>A0ABU3Z8F8</accession>
<reference evidence="4 5" key="1">
    <citation type="submission" date="2023-10" db="EMBL/GenBank/DDBJ databases">
        <title>Veillonella sp. nov., isolated from a pig farm feces dump.</title>
        <authorList>
            <person name="Chang Y.-H."/>
        </authorList>
    </citation>
    <scope>NUCLEOTIDE SEQUENCE [LARGE SCALE GENOMIC DNA]</scope>
    <source>
        <strain evidence="4 5">YH-vei2233</strain>
    </source>
</reference>
<dbReference type="PANTHER" id="PTHR30303:SF0">
    <property type="entry name" value="CARBAMOYL DEHYDRATASE HYPE"/>
    <property type="match status" value="1"/>
</dbReference>
<dbReference type="RefSeq" id="WP_310746302.1">
    <property type="nucleotide sequence ID" value="NZ_JAWJZA010000004.1"/>
</dbReference>
<organism evidence="4 5">
    <name type="scientific">Veillonella absiana</name>
    <dbReference type="NCBI Taxonomy" id="3079305"/>
    <lineage>
        <taxon>Bacteria</taxon>
        <taxon>Bacillati</taxon>
        <taxon>Bacillota</taxon>
        <taxon>Negativicutes</taxon>
        <taxon>Veillonellales</taxon>
        <taxon>Veillonellaceae</taxon>
        <taxon>Veillonella</taxon>
    </lineage>
</organism>
<gene>
    <name evidence="4" type="primary">hypE</name>
    <name evidence="4" type="ORF">RVY80_04920</name>
</gene>
<dbReference type="InterPro" id="IPR036921">
    <property type="entry name" value="PurM-like_N_sf"/>
</dbReference>
<evidence type="ECO:0000313" key="4">
    <source>
        <dbReference type="EMBL" id="MDV5088189.1"/>
    </source>
</evidence>
<proteinExistence type="inferred from homology"/>
<dbReference type="InterPro" id="IPR016188">
    <property type="entry name" value="PurM-like_N"/>
</dbReference>
<dbReference type="SUPFAM" id="SSF55326">
    <property type="entry name" value="PurM N-terminal domain-like"/>
    <property type="match status" value="1"/>
</dbReference>
<dbReference type="CDD" id="cd02197">
    <property type="entry name" value="HypE"/>
    <property type="match status" value="1"/>
</dbReference>
<dbReference type="InterPro" id="IPR036676">
    <property type="entry name" value="PurM-like_C_sf"/>
</dbReference>
<dbReference type="InterPro" id="IPR011854">
    <property type="entry name" value="HypE"/>
</dbReference>
<dbReference type="Proteomes" id="UP001272515">
    <property type="component" value="Unassembled WGS sequence"/>
</dbReference>
<dbReference type="Gene3D" id="3.90.650.10">
    <property type="entry name" value="PurM-like C-terminal domain"/>
    <property type="match status" value="1"/>
</dbReference>
<protein>
    <submittedName>
        <fullName evidence="4">Hydrogenase expression/formation protein HypE</fullName>
    </submittedName>
</protein>
<comment type="caution">
    <text evidence="4">The sequence shown here is derived from an EMBL/GenBank/DDBJ whole genome shotgun (WGS) entry which is preliminary data.</text>
</comment>
<dbReference type="PANTHER" id="PTHR30303">
    <property type="entry name" value="HYDROGENASE ISOENZYMES FORMATION PROTEIN HYPE"/>
    <property type="match status" value="1"/>
</dbReference>
<dbReference type="PIRSF" id="PIRSF005644">
    <property type="entry name" value="Hdrgns_mtr_HypE"/>
    <property type="match status" value="1"/>
</dbReference>
<dbReference type="SUPFAM" id="SSF56042">
    <property type="entry name" value="PurM C-terminal domain-like"/>
    <property type="match status" value="1"/>
</dbReference>
<evidence type="ECO:0000259" key="3">
    <source>
        <dbReference type="Pfam" id="PF02769"/>
    </source>
</evidence>
<dbReference type="Pfam" id="PF00586">
    <property type="entry name" value="AIRS"/>
    <property type="match status" value="1"/>
</dbReference>
<feature type="domain" description="PurM-like N-terminal" evidence="2">
    <location>
        <begin position="37"/>
        <end position="148"/>
    </location>
</feature>
<dbReference type="EMBL" id="JAWJZB010000005">
    <property type="protein sequence ID" value="MDV5088189.1"/>
    <property type="molecule type" value="Genomic_DNA"/>
</dbReference>
<name>A0ABU3Z8F8_9FIRM</name>
<feature type="domain" description="PurM-like C-terminal" evidence="3">
    <location>
        <begin position="160"/>
        <end position="311"/>
    </location>
</feature>
<dbReference type="Pfam" id="PF02769">
    <property type="entry name" value="AIRS_C"/>
    <property type="match status" value="1"/>
</dbReference>
<comment type="similarity">
    <text evidence="1">Belongs to the HypE family.</text>
</comment>